<dbReference type="InterPro" id="IPR000914">
    <property type="entry name" value="SBP_5_dom"/>
</dbReference>
<dbReference type="GO" id="GO:0042597">
    <property type="term" value="C:periplasmic space"/>
    <property type="evidence" value="ECO:0007669"/>
    <property type="project" value="UniProtKB-ARBA"/>
</dbReference>
<gene>
    <name evidence="2" type="ORF">KL86SPO_70102</name>
</gene>
<accession>A0A212M073</accession>
<protein>
    <recommendedName>
        <fullName evidence="1">Solute-binding protein family 5 domain-containing protein</fullName>
    </recommendedName>
</protein>
<proteinExistence type="predicted"/>
<name>A0A212M073_9FIRM</name>
<evidence type="ECO:0000313" key="2">
    <source>
        <dbReference type="EMBL" id="SCM83244.1"/>
    </source>
</evidence>
<sequence>MAELPTKAWVARLILLLIVILCLGCAGQDVDGGLRLGIATDIGGLDPLASNSSHSAVTLVFDTLIRKDGNAYRPALATAWQADAGQLVWTFTLRSAVTFSDGTVLDAHSVKFSLDRYCWLRQGKGGLADVIAKTEVLGPTTVRITLNRPYAPLLDDLCRHSLSVISPDCVEPPHNIQGVWARVIGSGPFVLMSNKPRQHAEFSRNDVYWGEKARTAKLLLRIIPDEESRALALEGGQIDMIYANWDGHGATLTYRRAQSLAQKGYNVITGDSSINKLLVFNTVTGPLRHDAVRSYLYEVVRGKTSELVTGLLAPGEGKIATGLFAAGIDWPEGSLPAPRRVAKPEQMPTKLRFLVCSSEPHDLAVAQLIQAYLAEENISLFIQQADRASFWEFVDKKEYDLTLLATMGVPYDPWGMLTWGFAGESAAIYYTPELARQIELLQHTTQQQRAEVQTNINKLLSASYAFVPLYQEINFAVVRPEVIPFTLLPGQAVLLPWEKMGIKE</sequence>
<reference evidence="2" key="1">
    <citation type="submission" date="2016-08" db="EMBL/GenBank/DDBJ databases">
        <authorList>
            <person name="Seilhamer J.J."/>
        </authorList>
    </citation>
    <scope>NUCLEOTIDE SEQUENCE</scope>
    <source>
        <strain evidence="2">86</strain>
    </source>
</reference>
<feature type="domain" description="Solute-binding protein family 5" evidence="1">
    <location>
        <begin position="72"/>
        <end position="293"/>
    </location>
</feature>
<dbReference type="InterPro" id="IPR030678">
    <property type="entry name" value="Peptide/Ni-bd"/>
</dbReference>
<dbReference type="Pfam" id="PF00496">
    <property type="entry name" value="SBP_bac_5"/>
    <property type="match status" value="1"/>
</dbReference>
<dbReference type="SUPFAM" id="SSF53850">
    <property type="entry name" value="Periplasmic binding protein-like II"/>
    <property type="match status" value="1"/>
</dbReference>
<evidence type="ECO:0000259" key="1">
    <source>
        <dbReference type="Pfam" id="PF00496"/>
    </source>
</evidence>
<dbReference type="PIRSF" id="PIRSF002741">
    <property type="entry name" value="MppA"/>
    <property type="match status" value="1"/>
</dbReference>
<dbReference type="GO" id="GO:0015833">
    <property type="term" value="P:peptide transport"/>
    <property type="evidence" value="ECO:0007669"/>
    <property type="project" value="TreeGrafter"/>
</dbReference>
<dbReference type="EMBL" id="FMJE01000007">
    <property type="protein sequence ID" value="SCM83244.1"/>
    <property type="molecule type" value="Genomic_DNA"/>
</dbReference>
<dbReference type="Gene3D" id="3.40.190.10">
    <property type="entry name" value="Periplasmic binding protein-like II"/>
    <property type="match status" value="1"/>
</dbReference>
<dbReference type="AlphaFoldDB" id="A0A212M073"/>
<dbReference type="Gene3D" id="3.10.105.10">
    <property type="entry name" value="Dipeptide-binding Protein, Domain 3"/>
    <property type="match status" value="1"/>
</dbReference>
<dbReference type="GO" id="GO:0043190">
    <property type="term" value="C:ATP-binding cassette (ABC) transporter complex"/>
    <property type="evidence" value="ECO:0007669"/>
    <property type="project" value="InterPro"/>
</dbReference>
<dbReference type="GO" id="GO:1904680">
    <property type="term" value="F:peptide transmembrane transporter activity"/>
    <property type="evidence" value="ECO:0007669"/>
    <property type="project" value="TreeGrafter"/>
</dbReference>
<dbReference type="CDD" id="cd00995">
    <property type="entry name" value="PBP2_NikA_DppA_OppA_like"/>
    <property type="match status" value="1"/>
</dbReference>
<dbReference type="InterPro" id="IPR039424">
    <property type="entry name" value="SBP_5"/>
</dbReference>
<organism evidence="2">
    <name type="scientific">uncultured Sporomusa sp</name>
    <dbReference type="NCBI Taxonomy" id="307249"/>
    <lineage>
        <taxon>Bacteria</taxon>
        <taxon>Bacillati</taxon>
        <taxon>Bacillota</taxon>
        <taxon>Negativicutes</taxon>
        <taxon>Selenomonadales</taxon>
        <taxon>Sporomusaceae</taxon>
        <taxon>Sporomusa</taxon>
        <taxon>environmental samples</taxon>
    </lineage>
</organism>
<dbReference type="PANTHER" id="PTHR30290">
    <property type="entry name" value="PERIPLASMIC BINDING COMPONENT OF ABC TRANSPORTER"/>
    <property type="match status" value="1"/>
</dbReference>